<dbReference type="OrthoDB" id="9794735at2"/>
<comment type="caution">
    <text evidence="1">The sequence shown here is derived from an EMBL/GenBank/DDBJ whole genome shotgun (WGS) entry which is preliminary data.</text>
</comment>
<proteinExistence type="predicted"/>
<dbReference type="PANTHER" id="PTHR21621:SF0">
    <property type="entry name" value="BETA-CITRYLGLUTAMATE SYNTHASE B-RELATED"/>
    <property type="match status" value="1"/>
</dbReference>
<organism evidence="1 2">
    <name type="scientific">Actinomadura harenae</name>
    <dbReference type="NCBI Taxonomy" id="2483351"/>
    <lineage>
        <taxon>Bacteria</taxon>
        <taxon>Bacillati</taxon>
        <taxon>Actinomycetota</taxon>
        <taxon>Actinomycetes</taxon>
        <taxon>Streptosporangiales</taxon>
        <taxon>Thermomonosporaceae</taxon>
        <taxon>Actinomadura</taxon>
    </lineage>
</organism>
<reference evidence="1 2" key="1">
    <citation type="submission" date="2018-10" db="EMBL/GenBank/DDBJ databases">
        <title>Isolation from soil.</title>
        <authorList>
            <person name="Hu J."/>
        </authorList>
    </citation>
    <scope>NUCLEOTIDE SEQUENCE [LARGE SCALE GENOMIC DNA]</scope>
    <source>
        <strain evidence="1 2">NEAU-Ht49</strain>
    </source>
</reference>
<dbReference type="GO" id="GO:0005737">
    <property type="term" value="C:cytoplasm"/>
    <property type="evidence" value="ECO:0007669"/>
    <property type="project" value="TreeGrafter"/>
</dbReference>
<evidence type="ECO:0000313" key="1">
    <source>
        <dbReference type="EMBL" id="RMI43321.1"/>
    </source>
</evidence>
<dbReference type="GO" id="GO:0009432">
    <property type="term" value="P:SOS response"/>
    <property type="evidence" value="ECO:0007669"/>
    <property type="project" value="TreeGrafter"/>
</dbReference>
<dbReference type="EMBL" id="RFFG01000026">
    <property type="protein sequence ID" value="RMI43321.1"/>
    <property type="molecule type" value="Genomic_DNA"/>
</dbReference>
<dbReference type="RefSeq" id="WP_122195317.1">
    <property type="nucleotide sequence ID" value="NZ_JBHSKC010000012.1"/>
</dbReference>
<gene>
    <name evidence="1" type="ORF">EBO15_16710</name>
</gene>
<protein>
    <recommendedName>
        <fullName evidence="3">ATP-grasp ribosomal peptide maturase</fullName>
    </recommendedName>
</protein>
<accession>A0A3M2M119</accession>
<evidence type="ECO:0008006" key="3">
    <source>
        <dbReference type="Google" id="ProtNLM"/>
    </source>
</evidence>
<sequence length="306" mass="33115">MSTDRRRDTVLVVTSLEDVTADLVIAALDGRGVPVVRADPADIGAGLGFAARIGGGVTAWDGVLRTTSRALGLGRVGSVYHRRPGPWRFDSLEPRVREFAIREARPACRGCWRTLYKPARLQVAAELGFAVPATLITNEPAEAKSFAVDNAPVVYKTFRGVPPEGGHAGAIWTQRIQAGDLDASIGVTAHLYQAEIDKAADVRITVVGHRVFATAITTPDGRLDWRASDWDQLICEPFPVPADLRGLLRSHLDCFGLEFGCFDLALDHAGKLWFIEMNPNGQWGFLPDFEAIADAFAALLQAGCDP</sequence>
<dbReference type="PANTHER" id="PTHR21621">
    <property type="entry name" value="RIBOSOMAL PROTEIN S6 MODIFICATION PROTEIN"/>
    <property type="match status" value="1"/>
</dbReference>
<dbReference type="Gene3D" id="3.30.470.20">
    <property type="entry name" value="ATP-grasp fold, B domain"/>
    <property type="match status" value="1"/>
</dbReference>
<dbReference type="Proteomes" id="UP000282674">
    <property type="component" value="Unassembled WGS sequence"/>
</dbReference>
<evidence type="ECO:0000313" key="2">
    <source>
        <dbReference type="Proteomes" id="UP000282674"/>
    </source>
</evidence>
<name>A0A3M2M119_9ACTN</name>
<keyword evidence="2" id="KW-1185">Reference proteome</keyword>
<dbReference type="SUPFAM" id="SSF56059">
    <property type="entry name" value="Glutathione synthetase ATP-binding domain-like"/>
    <property type="match status" value="1"/>
</dbReference>
<dbReference type="GO" id="GO:0018169">
    <property type="term" value="F:ribosomal S6-glutamic acid ligase activity"/>
    <property type="evidence" value="ECO:0007669"/>
    <property type="project" value="TreeGrafter"/>
</dbReference>
<dbReference type="AlphaFoldDB" id="A0A3M2M119"/>